<name>A0A9P0N3L3_SPOLI</name>
<dbReference type="EMBL" id="LR824551">
    <property type="protein sequence ID" value="CAH1640343.1"/>
    <property type="molecule type" value="Genomic_DNA"/>
</dbReference>
<dbReference type="Proteomes" id="UP001153321">
    <property type="component" value="Chromosome 20"/>
</dbReference>
<evidence type="ECO:0000313" key="1">
    <source>
        <dbReference type="EMBL" id="CAH1640343.1"/>
    </source>
</evidence>
<sequence length="85" mass="9645">MPNFICIGVKLTKVHIHFHPLFYPLRGGNDQNPFSADACVITSICMSNFKPTDLKLTKSHTNFHPLFYPLGVEIIKILSKRMLTS</sequence>
<gene>
    <name evidence="1" type="ORF">SPLIT_LOCUS5699</name>
</gene>
<evidence type="ECO:0000313" key="2">
    <source>
        <dbReference type="Proteomes" id="UP001153321"/>
    </source>
</evidence>
<organism evidence="1 2">
    <name type="scientific">Spodoptera littoralis</name>
    <name type="common">Egyptian cotton leafworm</name>
    <dbReference type="NCBI Taxonomy" id="7109"/>
    <lineage>
        <taxon>Eukaryota</taxon>
        <taxon>Metazoa</taxon>
        <taxon>Ecdysozoa</taxon>
        <taxon>Arthropoda</taxon>
        <taxon>Hexapoda</taxon>
        <taxon>Insecta</taxon>
        <taxon>Pterygota</taxon>
        <taxon>Neoptera</taxon>
        <taxon>Endopterygota</taxon>
        <taxon>Lepidoptera</taxon>
        <taxon>Glossata</taxon>
        <taxon>Ditrysia</taxon>
        <taxon>Noctuoidea</taxon>
        <taxon>Noctuidae</taxon>
        <taxon>Amphipyrinae</taxon>
        <taxon>Spodoptera</taxon>
    </lineage>
</organism>
<accession>A0A9P0N3L3</accession>
<keyword evidence="2" id="KW-1185">Reference proteome</keyword>
<protein>
    <submittedName>
        <fullName evidence="1">Uncharacterized protein</fullName>
    </submittedName>
</protein>
<dbReference type="AlphaFoldDB" id="A0A9P0N3L3"/>
<proteinExistence type="predicted"/>
<reference evidence="1" key="1">
    <citation type="submission" date="2022-02" db="EMBL/GenBank/DDBJ databases">
        <authorList>
            <person name="King R."/>
        </authorList>
    </citation>
    <scope>NUCLEOTIDE SEQUENCE</scope>
</reference>